<gene>
    <name evidence="2" type="ORF">Xbud_02797</name>
</gene>
<dbReference type="NCBIfam" id="TIGR04025">
    <property type="entry name" value="PPOX_FMN_DR2398"/>
    <property type="match status" value="1"/>
</dbReference>
<reference evidence="2 3" key="1">
    <citation type="journal article" date="2017" name="Nat. Microbiol.">
        <title>Natural product diversity associated with the nematode symbionts Photorhabdus and Xenorhabdus.</title>
        <authorList>
            <person name="Tobias N.J."/>
            <person name="Wolff H."/>
            <person name="Djahanschiri B."/>
            <person name="Grundmann F."/>
            <person name="Kronenwerth M."/>
            <person name="Shi Y.M."/>
            <person name="Simonyi S."/>
            <person name="Grun P."/>
            <person name="Shapiro-Ilan D."/>
            <person name="Pidot S.J."/>
            <person name="Stinear T.P."/>
            <person name="Ebersberger I."/>
            <person name="Bode H.B."/>
        </authorList>
    </citation>
    <scope>NUCLEOTIDE SEQUENCE [LARGE SCALE GENOMIC DNA]</scope>
    <source>
        <strain evidence="2 3">DSM 16342</strain>
    </source>
</reference>
<evidence type="ECO:0000313" key="3">
    <source>
        <dbReference type="Proteomes" id="UP000225833"/>
    </source>
</evidence>
<dbReference type="Proteomes" id="UP000225833">
    <property type="component" value="Unassembled WGS sequence"/>
</dbReference>
<protein>
    <submittedName>
        <fullName evidence="2">Pyridoxamine 5'-phosphate oxidase</fullName>
    </submittedName>
</protein>
<proteinExistence type="predicted"/>
<comment type="caution">
    <text evidence="2">The sequence shown here is derived from an EMBL/GenBank/DDBJ whole genome shotgun (WGS) entry which is preliminary data.</text>
</comment>
<evidence type="ECO:0000259" key="1">
    <source>
        <dbReference type="Pfam" id="PF01243"/>
    </source>
</evidence>
<dbReference type="Pfam" id="PF01243">
    <property type="entry name" value="PNPOx_N"/>
    <property type="match status" value="1"/>
</dbReference>
<dbReference type="EMBL" id="NIBS01000016">
    <property type="protein sequence ID" value="PHM26151.1"/>
    <property type="molecule type" value="Genomic_DNA"/>
</dbReference>
<evidence type="ECO:0000313" key="2">
    <source>
        <dbReference type="EMBL" id="PHM26151.1"/>
    </source>
</evidence>
<dbReference type="AlphaFoldDB" id="A0A2D0IW28"/>
<name>A0A2D0IW28_XENBU</name>
<dbReference type="PANTHER" id="PTHR42815:SF2">
    <property type="entry name" value="FAD-BINDING, PUTATIVE (AFU_ORTHOLOGUE AFUA_6G07600)-RELATED"/>
    <property type="match status" value="1"/>
</dbReference>
<dbReference type="InterPro" id="IPR024029">
    <property type="entry name" value="Pyridox_Oxase_FMN-dep"/>
</dbReference>
<dbReference type="Gene3D" id="2.30.110.10">
    <property type="entry name" value="Electron Transport, Fmn-binding Protein, Chain A"/>
    <property type="match status" value="1"/>
</dbReference>
<dbReference type="PANTHER" id="PTHR42815">
    <property type="entry name" value="FAD-BINDING, PUTATIVE (AFU_ORTHOLOGUE AFUA_6G07600)-RELATED"/>
    <property type="match status" value="1"/>
</dbReference>
<organism evidence="2 3">
    <name type="scientific">Xenorhabdus budapestensis</name>
    <dbReference type="NCBI Taxonomy" id="290110"/>
    <lineage>
        <taxon>Bacteria</taxon>
        <taxon>Pseudomonadati</taxon>
        <taxon>Pseudomonadota</taxon>
        <taxon>Gammaproteobacteria</taxon>
        <taxon>Enterobacterales</taxon>
        <taxon>Morganellaceae</taxon>
        <taxon>Xenorhabdus</taxon>
    </lineage>
</organism>
<dbReference type="InterPro" id="IPR012349">
    <property type="entry name" value="Split_barrel_FMN-bd"/>
</dbReference>
<dbReference type="SUPFAM" id="SSF50475">
    <property type="entry name" value="FMN-binding split barrel"/>
    <property type="match status" value="1"/>
</dbReference>
<sequence>MDNVVTDITTLEQIYGKPTALSVIKETDHIHPIYRPFIESAPFAALATTGKEGMDVSPRGDQPGFIHIEDEKTLILPDRKGNNRIDSLRNILHDNRIALLLLIPGIGETLRINGRAEILITPEILERFAYRNVLPNSVLRITVDAVFFQCSRAIIRSGLWDASTQIERSALPSPGRILKELSKNEFDDVGYDAELPQRLKDNLY</sequence>
<feature type="domain" description="Pyridoxamine 5'-phosphate oxidase N-terminal" evidence="1">
    <location>
        <begin position="34"/>
        <end position="150"/>
    </location>
</feature>
<dbReference type="InterPro" id="IPR011576">
    <property type="entry name" value="Pyridox_Oxase_N"/>
</dbReference>
<accession>A0A2D0IW28</accession>